<sequence>MKKTSFVTVPMLIAVSVAILCASCAGSRPHPDAPPGRQVIGEVEPVTLVKAGVTLPARIDTGATTSSLDATNIKNFERDGKKWVRFTLTDRKSKEARELERKLSRTVKITSHGKKSQGRPVIKMKIMLGGVELYKEFTLTDRSEFTYQILIGRNVLEGEFIVDVTLKNVTTPMDEE</sequence>
<name>A0A1G5E8P6_9BACT</name>
<keyword evidence="4" id="KW-1185">Reference proteome</keyword>
<dbReference type="InterPro" id="IPR021109">
    <property type="entry name" value="Peptidase_aspartic_dom_sf"/>
</dbReference>
<feature type="signal peptide" evidence="1">
    <location>
        <begin position="1"/>
        <end position="27"/>
    </location>
</feature>
<dbReference type="EMBL" id="FMUX01000005">
    <property type="protein sequence ID" value="SCY23121.1"/>
    <property type="molecule type" value="Genomic_DNA"/>
</dbReference>
<evidence type="ECO:0000313" key="3">
    <source>
        <dbReference type="EMBL" id="SCY23121.1"/>
    </source>
</evidence>
<evidence type="ECO:0000313" key="4">
    <source>
        <dbReference type="Proteomes" id="UP000198870"/>
    </source>
</evidence>
<accession>A0A1G5E8P6</accession>
<feature type="chain" id="PRO_5011637238" evidence="1">
    <location>
        <begin position="28"/>
        <end position="176"/>
    </location>
</feature>
<evidence type="ECO:0000256" key="1">
    <source>
        <dbReference type="SAM" id="SignalP"/>
    </source>
</evidence>
<dbReference type="Pfam" id="PF05618">
    <property type="entry name" value="Zn_protease"/>
    <property type="match status" value="1"/>
</dbReference>
<protein>
    <submittedName>
        <fullName evidence="3">Uncharacterized conserved protein</fullName>
    </submittedName>
</protein>
<dbReference type="SUPFAM" id="SSF50630">
    <property type="entry name" value="Acid proteases"/>
    <property type="match status" value="1"/>
</dbReference>
<keyword evidence="1" id="KW-0732">Signal</keyword>
<dbReference type="RefSeq" id="WP_092210384.1">
    <property type="nucleotide sequence ID" value="NZ_FMUX01000005.1"/>
</dbReference>
<dbReference type="PANTHER" id="PTHR38037:SF2">
    <property type="entry name" value="ATP-DEPENDENT ZINC PROTEASE DOMAIN-CONTAINING PROTEIN-RELATED"/>
    <property type="match status" value="1"/>
</dbReference>
<dbReference type="Proteomes" id="UP000198870">
    <property type="component" value="Unassembled WGS sequence"/>
</dbReference>
<reference evidence="3 4" key="1">
    <citation type="submission" date="2016-10" db="EMBL/GenBank/DDBJ databases">
        <authorList>
            <person name="de Groot N.N."/>
        </authorList>
    </citation>
    <scope>NUCLEOTIDE SEQUENCE [LARGE SCALE GENOMIC DNA]</scope>
    <source>
        <strain evidence="3 4">AA1</strain>
    </source>
</reference>
<dbReference type="PANTHER" id="PTHR38037">
    <property type="entry name" value="ZN_PROTEASE DOMAIN-CONTAINING PROTEIN"/>
    <property type="match status" value="1"/>
</dbReference>
<organism evidence="3 4">
    <name type="scientific">Desulfoluna spongiiphila</name>
    <dbReference type="NCBI Taxonomy" id="419481"/>
    <lineage>
        <taxon>Bacteria</taxon>
        <taxon>Pseudomonadati</taxon>
        <taxon>Thermodesulfobacteriota</taxon>
        <taxon>Desulfobacteria</taxon>
        <taxon>Desulfobacterales</taxon>
        <taxon>Desulfolunaceae</taxon>
        <taxon>Desulfoluna</taxon>
    </lineage>
</organism>
<dbReference type="InterPro" id="IPR008503">
    <property type="entry name" value="Asp_endopeptidase"/>
</dbReference>
<gene>
    <name evidence="3" type="ORF">SAMN05216233_105227</name>
</gene>
<feature type="domain" description="Retropepsin-like aspartic endopeptidase" evidence="2">
    <location>
        <begin position="39"/>
        <end position="170"/>
    </location>
</feature>
<evidence type="ECO:0000259" key="2">
    <source>
        <dbReference type="Pfam" id="PF05618"/>
    </source>
</evidence>
<dbReference type="Gene3D" id="2.40.70.10">
    <property type="entry name" value="Acid Proteases"/>
    <property type="match status" value="1"/>
</dbReference>
<proteinExistence type="predicted"/>
<dbReference type="STRING" id="419481.SAMN05216233_105227"/>
<dbReference type="AlphaFoldDB" id="A0A1G5E8P6"/>
<dbReference type="OrthoDB" id="9782977at2"/>